<proteinExistence type="predicted"/>
<sequence>MGKSWHCEHEFTSSSVTMEAILRSTFLGLSLMDQTSITPHVMIDTDYPYENVS</sequence>
<dbReference type="EMBL" id="HG994365">
    <property type="protein sequence ID" value="CAF2069971.1"/>
    <property type="molecule type" value="Genomic_DNA"/>
</dbReference>
<evidence type="ECO:0000313" key="1">
    <source>
        <dbReference type="EMBL" id="CAF2069971.1"/>
    </source>
</evidence>
<reference evidence="1" key="1">
    <citation type="submission" date="2021-01" db="EMBL/GenBank/DDBJ databases">
        <authorList>
            <consortium name="Genoscope - CEA"/>
            <person name="William W."/>
        </authorList>
    </citation>
    <scope>NUCLEOTIDE SEQUENCE</scope>
</reference>
<protein>
    <submittedName>
        <fullName evidence="1">(rape) hypothetical protein</fullName>
    </submittedName>
</protein>
<gene>
    <name evidence="1" type="ORF">DARMORV10_C01P13920.1</name>
</gene>
<name>A0A816R5Z0_BRANA</name>
<dbReference type="AlphaFoldDB" id="A0A816R5Z0"/>
<organism evidence="1">
    <name type="scientific">Brassica napus</name>
    <name type="common">Rape</name>
    <dbReference type="NCBI Taxonomy" id="3708"/>
    <lineage>
        <taxon>Eukaryota</taxon>
        <taxon>Viridiplantae</taxon>
        <taxon>Streptophyta</taxon>
        <taxon>Embryophyta</taxon>
        <taxon>Tracheophyta</taxon>
        <taxon>Spermatophyta</taxon>
        <taxon>Magnoliopsida</taxon>
        <taxon>eudicotyledons</taxon>
        <taxon>Gunneridae</taxon>
        <taxon>Pentapetalae</taxon>
        <taxon>rosids</taxon>
        <taxon>malvids</taxon>
        <taxon>Brassicales</taxon>
        <taxon>Brassicaceae</taxon>
        <taxon>Brassiceae</taxon>
        <taxon>Brassica</taxon>
    </lineage>
</organism>
<dbReference type="Proteomes" id="UP001295469">
    <property type="component" value="Chromosome C01"/>
</dbReference>
<accession>A0A816R5Z0</accession>